<dbReference type="EMBL" id="CAJRAU010000001">
    <property type="protein sequence ID" value="CAG5067323.1"/>
    <property type="molecule type" value="Genomic_DNA"/>
</dbReference>
<organism evidence="1 2">
    <name type="scientific">Dyadobacter linearis</name>
    <dbReference type="NCBI Taxonomy" id="2823330"/>
    <lineage>
        <taxon>Bacteria</taxon>
        <taxon>Pseudomonadati</taxon>
        <taxon>Bacteroidota</taxon>
        <taxon>Cytophagia</taxon>
        <taxon>Cytophagales</taxon>
        <taxon>Spirosomataceae</taxon>
        <taxon>Dyadobacter</taxon>
    </lineage>
</organism>
<protein>
    <recommendedName>
        <fullName evidence="3">DZANK-type domain-containing protein</fullName>
    </recommendedName>
</protein>
<dbReference type="RefSeq" id="WP_215231510.1">
    <property type="nucleotide sequence ID" value="NZ_CAJRAU010000001.1"/>
</dbReference>
<name>A0ABM8UIY8_9BACT</name>
<proteinExistence type="predicted"/>
<accession>A0ABM8UIY8</accession>
<evidence type="ECO:0000313" key="2">
    <source>
        <dbReference type="Proteomes" id="UP000679725"/>
    </source>
</evidence>
<comment type="caution">
    <text evidence="1">The sequence shown here is derived from an EMBL/GenBank/DDBJ whole genome shotgun (WGS) entry which is preliminary data.</text>
</comment>
<keyword evidence="2" id="KW-1185">Reference proteome</keyword>
<dbReference type="Proteomes" id="UP000679725">
    <property type="component" value="Unassembled WGS sequence"/>
</dbReference>
<reference evidence="1 2" key="1">
    <citation type="submission" date="2021-04" db="EMBL/GenBank/DDBJ databases">
        <authorList>
            <person name="Rodrigo-Torres L."/>
            <person name="Arahal R. D."/>
            <person name="Lucena T."/>
        </authorList>
    </citation>
    <scope>NUCLEOTIDE SEQUENCE [LARGE SCALE GENOMIC DNA]</scope>
    <source>
        <strain evidence="1 2">CECT 9623</strain>
    </source>
</reference>
<sequence>MLVCNNCGTINNSDATTCAHCRINGRFSQAPDPEATVDEMPEKQCQNCGTLIGAHLPKCPECRFPVREAANVKQAGGFVMDKTYVLGSLKAG</sequence>
<evidence type="ECO:0008006" key="3">
    <source>
        <dbReference type="Google" id="ProtNLM"/>
    </source>
</evidence>
<gene>
    <name evidence="1" type="ORF">DYBT9623_00043</name>
</gene>
<evidence type="ECO:0000313" key="1">
    <source>
        <dbReference type="EMBL" id="CAG5067323.1"/>
    </source>
</evidence>